<dbReference type="GO" id="GO:0001517">
    <property type="term" value="F:N-acetylglucosamine 6-O-sulfotransferase activity"/>
    <property type="evidence" value="ECO:0007669"/>
    <property type="project" value="TreeGrafter"/>
</dbReference>
<organism evidence="2 3">
    <name type="scientific">Eubacterium plexicaudatum ASF492</name>
    <dbReference type="NCBI Taxonomy" id="1235802"/>
    <lineage>
        <taxon>Bacteria</taxon>
        <taxon>Bacillati</taxon>
        <taxon>Bacillota</taxon>
        <taxon>Clostridia</taxon>
        <taxon>Eubacteriales</taxon>
        <taxon>Eubacteriaceae</taxon>
        <taxon>Eubacterium</taxon>
    </lineage>
</organism>
<dbReference type="eggNOG" id="ENOG50327NJ">
    <property type="taxonomic scope" value="Bacteria"/>
</dbReference>
<evidence type="ECO:0000259" key="1">
    <source>
        <dbReference type="Pfam" id="PF00685"/>
    </source>
</evidence>
<dbReference type="Gene3D" id="3.40.50.300">
    <property type="entry name" value="P-loop containing nucleotide triphosphate hydrolases"/>
    <property type="match status" value="1"/>
</dbReference>
<dbReference type="PATRIC" id="fig|1235802.3.peg.2688"/>
<evidence type="ECO:0000313" key="3">
    <source>
        <dbReference type="Proteomes" id="UP000012589"/>
    </source>
</evidence>
<dbReference type="GO" id="GO:0006790">
    <property type="term" value="P:sulfur compound metabolic process"/>
    <property type="evidence" value="ECO:0007669"/>
    <property type="project" value="TreeGrafter"/>
</dbReference>
<gene>
    <name evidence="2" type="ORF">C823_02543</name>
</gene>
<comment type="caution">
    <text evidence="2">The sequence shown here is derived from an EMBL/GenBank/DDBJ whole genome shotgun (WGS) entry which is preliminary data.</text>
</comment>
<dbReference type="STRING" id="1235802.C823_02543"/>
<keyword evidence="3" id="KW-1185">Reference proteome</keyword>
<dbReference type="AlphaFoldDB" id="N2AJW5"/>
<dbReference type="InterPro" id="IPR000863">
    <property type="entry name" value="Sulfotransferase_dom"/>
</dbReference>
<dbReference type="Proteomes" id="UP000012589">
    <property type="component" value="Unassembled WGS sequence"/>
</dbReference>
<dbReference type="Pfam" id="PF00685">
    <property type="entry name" value="Sulfotransfer_1"/>
    <property type="match status" value="1"/>
</dbReference>
<dbReference type="SUPFAM" id="SSF52540">
    <property type="entry name" value="P-loop containing nucleoside triphosphate hydrolases"/>
    <property type="match status" value="1"/>
</dbReference>
<protein>
    <recommendedName>
        <fullName evidence="1">Sulfotransferase domain-containing protein</fullName>
    </recommendedName>
</protein>
<dbReference type="GO" id="GO:0006044">
    <property type="term" value="P:N-acetylglucosamine metabolic process"/>
    <property type="evidence" value="ECO:0007669"/>
    <property type="project" value="TreeGrafter"/>
</dbReference>
<proteinExistence type="predicted"/>
<dbReference type="EMBL" id="AQFT01000078">
    <property type="protein sequence ID" value="EMZ26565.1"/>
    <property type="molecule type" value="Genomic_DNA"/>
</dbReference>
<dbReference type="InterPro" id="IPR051135">
    <property type="entry name" value="Gal/GlcNAc/GalNAc_ST"/>
</dbReference>
<dbReference type="PANTHER" id="PTHR10704">
    <property type="entry name" value="CARBOHYDRATE SULFOTRANSFERASE"/>
    <property type="match status" value="1"/>
</dbReference>
<dbReference type="PANTHER" id="PTHR10704:SF44">
    <property type="entry name" value="LD35051P-RELATED"/>
    <property type="match status" value="1"/>
</dbReference>
<feature type="domain" description="Sulfotransferase" evidence="1">
    <location>
        <begin position="6"/>
        <end position="218"/>
    </location>
</feature>
<dbReference type="OrthoDB" id="1431437at2"/>
<reference evidence="2 3" key="1">
    <citation type="journal article" date="2014" name="Genome Announc.">
        <title>Draft genome sequences of the altered schaedler flora, a defined bacterial community from gnotobiotic mice.</title>
        <authorList>
            <person name="Wannemuehler M.J."/>
            <person name="Overstreet A.M."/>
            <person name="Ward D.V."/>
            <person name="Phillips G.J."/>
        </authorList>
    </citation>
    <scope>NUCLEOTIDE SEQUENCE [LARGE SCALE GENOMIC DNA]</scope>
    <source>
        <strain evidence="2 3">ASF492</strain>
    </source>
</reference>
<dbReference type="InterPro" id="IPR027417">
    <property type="entry name" value="P-loop_NTPase"/>
</dbReference>
<dbReference type="HOGENOM" id="CLU_1017964_0_0_9"/>
<evidence type="ECO:0000313" key="2">
    <source>
        <dbReference type="EMBL" id="EMZ26565.1"/>
    </source>
</evidence>
<name>N2AJW5_9FIRM</name>
<sequence>MYKKVIALYGVPRSGTSWLGEIIDSCPDTAYRFQPLFSYRFKNRITTESSTEDMEQFFTELYEEDADDFLNRKDQRKKGLYPVFTDKKTNPSTLAYKETRYLYTVPLLLQRYGNIKIVGIVRNPYDVMESWMNAPSEYKPNWDIEQEWGFAASKNEYRPENYYGYYKWKEWIKLSADMKKRYPDRFMIVRYEDLSEDAQGVSEKLFDFLQMPFTEQTERFIKDSQTGGRNVESSYSVYRDKKKKYGKQFYLPKEICRMISRDLDLFDEAEPFGYRSYLLHKTDS</sequence>
<accession>N2AJW5</accession>